<evidence type="ECO:0000256" key="5">
    <source>
        <dbReference type="ARBA" id="ARBA00023242"/>
    </source>
</evidence>
<dbReference type="InterPro" id="IPR038491">
    <property type="entry name" value="Velvet_dom_sf"/>
</dbReference>
<comment type="caution">
    <text evidence="8">The sequence shown here is derived from an EMBL/GenBank/DDBJ whole genome shotgun (WGS) entry which is preliminary data.</text>
</comment>
<feature type="compositionally biased region" description="Basic and acidic residues" evidence="6">
    <location>
        <begin position="135"/>
        <end position="146"/>
    </location>
</feature>
<dbReference type="EMBL" id="WWBZ02000001">
    <property type="protein sequence ID" value="KAF4312921.1"/>
    <property type="molecule type" value="Genomic_DNA"/>
</dbReference>
<keyword evidence="9" id="KW-1185">Reference proteome</keyword>
<evidence type="ECO:0000256" key="3">
    <source>
        <dbReference type="ARBA" id="ARBA00023015"/>
    </source>
</evidence>
<feature type="region of interest" description="Disordered" evidence="6">
    <location>
        <begin position="1"/>
        <end position="234"/>
    </location>
</feature>
<dbReference type="Gene3D" id="2.60.40.3960">
    <property type="entry name" value="Velvet domain"/>
    <property type="match status" value="1"/>
</dbReference>
<gene>
    <name evidence="8" type="ORF">GTA08_BOTSDO00606</name>
</gene>
<dbReference type="PRINTS" id="PR01217">
    <property type="entry name" value="PRICHEXTENSN"/>
</dbReference>
<evidence type="ECO:0000256" key="2">
    <source>
        <dbReference type="ARBA" id="ARBA00022969"/>
    </source>
</evidence>
<dbReference type="GO" id="GO:0005634">
    <property type="term" value="C:nucleus"/>
    <property type="evidence" value="ECO:0007669"/>
    <property type="project" value="UniProtKB-SubCell"/>
</dbReference>
<evidence type="ECO:0000313" key="9">
    <source>
        <dbReference type="Proteomes" id="UP000572817"/>
    </source>
</evidence>
<sequence length="471" mass="51868">MAMTETQNLPHFPPPPYLGDPYRRLPQPVQLPPLAVPRDPVRPDFPPFFSPSQRSLPSIHSLPTTTSAPVQSRPEQHRSQSRSAAPVDKLLSANPYTPPRSDPPYSPSLQYGRNVSPRSQGEPRGPPPRPVAARYPEEPRPIHQESHYAPQGNPPPPPPQRQQAYQPLPSPNYTSSYPPSNASFRGSIDSHRGSAASSYGTAATYPEPAAPLPAQRPPPPPPPPPATAAAAAAAGAGPSIIPNAPFRGPQQDKIQYEYKLIVRQQPVAARACGFGERDRRVIDPPPIIQLTVTDPKTGQSDPDELRYSLNVVHCTLWNADGTNEETALIQPDRRTTRRLMGQLVASPSVAKDEHDQEGCFFCFPDLSCRTHGKYRLRFVLMRIDPMNLHVGGLMPILTEVLSDVFTVYTAKDFPGMRPSSALTRALKLQGCNIQVKKGNEKALARRRASHISDEDDQGDNESHSGRKRRRE</sequence>
<proteinExistence type="predicted"/>
<evidence type="ECO:0000256" key="1">
    <source>
        <dbReference type="ARBA" id="ARBA00004123"/>
    </source>
</evidence>
<dbReference type="AlphaFoldDB" id="A0A8H4J490"/>
<dbReference type="OrthoDB" id="3056235at2759"/>
<keyword evidence="3" id="KW-0805">Transcription regulation</keyword>
<keyword evidence="5" id="KW-0539">Nucleus</keyword>
<feature type="domain" description="Velvet" evidence="7">
    <location>
        <begin position="251"/>
        <end position="436"/>
    </location>
</feature>
<feature type="compositionally biased region" description="Pro residues" evidence="6">
    <location>
        <begin position="96"/>
        <end position="106"/>
    </location>
</feature>
<evidence type="ECO:0000259" key="7">
    <source>
        <dbReference type="PROSITE" id="PS51821"/>
    </source>
</evidence>
<evidence type="ECO:0000313" key="8">
    <source>
        <dbReference type="EMBL" id="KAF4312921.1"/>
    </source>
</evidence>
<dbReference type="PANTHER" id="PTHR33572:SF17">
    <property type="entry name" value="SEXUAL DEVELOPMENT REGULATOR VELC"/>
    <property type="match status" value="1"/>
</dbReference>
<dbReference type="InterPro" id="IPR037525">
    <property type="entry name" value="Velvet_dom"/>
</dbReference>
<evidence type="ECO:0000256" key="4">
    <source>
        <dbReference type="ARBA" id="ARBA00023163"/>
    </source>
</evidence>
<dbReference type="InterPro" id="IPR021740">
    <property type="entry name" value="Velvet"/>
</dbReference>
<feature type="region of interest" description="Disordered" evidence="6">
    <location>
        <begin position="439"/>
        <end position="471"/>
    </location>
</feature>
<keyword evidence="4" id="KW-0804">Transcription</keyword>
<keyword evidence="2" id="KW-0749">Sporulation</keyword>
<protein>
    <submittedName>
        <fullName evidence="8">Velvet factor</fullName>
    </submittedName>
</protein>
<dbReference type="GO" id="GO:0030435">
    <property type="term" value="P:sporulation resulting in formation of a cellular spore"/>
    <property type="evidence" value="ECO:0007669"/>
    <property type="project" value="UniProtKB-KW"/>
</dbReference>
<evidence type="ECO:0000256" key="6">
    <source>
        <dbReference type="SAM" id="MobiDB-lite"/>
    </source>
</evidence>
<organism evidence="8 9">
    <name type="scientific">Botryosphaeria dothidea</name>
    <dbReference type="NCBI Taxonomy" id="55169"/>
    <lineage>
        <taxon>Eukaryota</taxon>
        <taxon>Fungi</taxon>
        <taxon>Dikarya</taxon>
        <taxon>Ascomycota</taxon>
        <taxon>Pezizomycotina</taxon>
        <taxon>Dothideomycetes</taxon>
        <taxon>Dothideomycetes incertae sedis</taxon>
        <taxon>Botryosphaeriales</taxon>
        <taxon>Botryosphaeriaceae</taxon>
        <taxon>Botryosphaeria</taxon>
    </lineage>
</organism>
<name>A0A8H4J490_9PEZI</name>
<dbReference type="PROSITE" id="PS51821">
    <property type="entry name" value="VELVET"/>
    <property type="match status" value="1"/>
</dbReference>
<dbReference type="Proteomes" id="UP000572817">
    <property type="component" value="Unassembled WGS sequence"/>
</dbReference>
<feature type="compositionally biased region" description="Low complexity" evidence="6">
    <location>
        <begin position="161"/>
        <end position="183"/>
    </location>
</feature>
<comment type="subcellular location">
    <subcellularLocation>
        <location evidence="1">Nucleus</location>
    </subcellularLocation>
</comment>
<accession>A0A8H4J490</accession>
<dbReference type="Pfam" id="PF11754">
    <property type="entry name" value="Velvet"/>
    <property type="match status" value="2"/>
</dbReference>
<dbReference type="PANTHER" id="PTHR33572">
    <property type="entry name" value="SPORE DEVELOPMENT REGULATOR VOSA"/>
    <property type="match status" value="1"/>
</dbReference>
<feature type="compositionally biased region" description="Pro residues" evidence="6">
    <location>
        <begin position="208"/>
        <end position="226"/>
    </location>
</feature>
<feature type="compositionally biased region" description="Polar residues" evidence="6">
    <location>
        <begin position="53"/>
        <end position="70"/>
    </location>
</feature>
<reference evidence="8" key="1">
    <citation type="submission" date="2020-04" db="EMBL/GenBank/DDBJ databases">
        <title>Genome Assembly and Annotation of Botryosphaeria dothidea sdau 11-99, a Latent Pathogen of Apple Fruit Ring Rot in China.</title>
        <authorList>
            <person name="Yu C."/>
            <person name="Diao Y."/>
            <person name="Lu Q."/>
            <person name="Zhao J."/>
            <person name="Cui S."/>
            <person name="Peng C."/>
            <person name="He B."/>
            <person name="Liu H."/>
        </authorList>
    </citation>
    <scope>NUCLEOTIDE SEQUENCE [LARGE SCALE GENOMIC DNA]</scope>
    <source>
        <strain evidence="8">Sdau11-99</strain>
    </source>
</reference>
<feature type="compositionally biased region" description="Low complexity" evidence="6">
    <location>
        <begin position="193"/>
        <end position="207"/>
    </location>
</feature>